<dbReference type="SUPFAM" id="SSF56112">
    <property type="entry name" value="Protein kinase-like (PK-like)"/>
    <property type="match status" value="1"/>
</dbReference>
<dbReference type="EMBL" id="KN840641">
    <property type="protein sequence ID" value="KIP02985.1"/>
    <property type="molecule type" value="Genomic_DNA"/>
</dbReference>
<dbReference type="STRING" id="745531.A0A0C3S4I1"/>
<dbReference type="InterPro" id="IPR008271">
    <property type="entry name" value="Ser/Thr_kinase_AS"/>
</dbReference>
<reference evidence="6 7" key="1">
    <citation type="journal article" date="2014" name="PLoS Genet.">
        <title>Analysis of the Phlebiopsis gigantea genome, transcriptome and secretome provides insight into its pioneer colonization strategies of wood.</title>
        <authorList>
            <person name="Hori C."/>
            <person name="Ishida T."/>
            <person name="Igarashi K."/>
            <person name="Samejima M."/>
            <person name="Suzuki H."/>
            <person name="Master E."/>
            <person name="Ferreira P."/>
            <person name="Ruiz-Duenas F.J."/>
            <person name="Held B."/>
            <person name="Canessa P."/>
            <person name="Larrondo L.F."/>
            <person name="Schmoll M."/>
            <person name="Druzhinina I.S."/>
            <person name="Kubicek C.P."/>
            <person name="Gaskell J.A."/>
            <person name="Kersten P."/>
            <person name="St John F."/>
            <person name="Glasner J."/>
            <person name="Sabat G."/>
            <person name="Splinter BonDurant S."/>
            <person name="Syed K."/>
            <person name="Yadav J."/>
            <person name="Mgbeahuruike A.C."/>
            <person name="Kovalchuk A."/>
            <person name="Asiegbu F.O."/>
            <person name="Lackner G."/>
            <person name="Hoffmeister D."/>
            <person name="Rencoret J."/>
            <person name="Gutierrez A."/>
            <person name="Sun H."/>
            <person name="Lindquist E."/>
            <person name="Barry K."/>
            <person name="Riley R."/>
            <person name="Grigoriev I.V."/>
            <person name="Henrissat B."/>
            <person name="Kues U."/>
            <person name="Berka R.M."/>
            <person name="Martinez A.T."/>
            <person name="Covert S.F."/>
            <person name="Blanchette R.A."/>
            <person name="Cullen D."/>
        </authorList>
    </citation>
    <scope>NUCLEOTIDE SEQUENCE [LARGE SCALE GENOMIC DNA]</scope>
    <source>
        <strain evidence="6 7">11061_1 CR5-6</strain>
    </source>
</reference>
<feature type="binding site" evidence="3">
    <location>
        <position position="124"/>
    </location>
    <ligand>
        <name>ATP</name>
        <dbReference type="ChEBI" id="CHEBI:30616"/>
    </ligand>
</feature>
<feature type="region of interest" description="Disordered" evidence="4">
    <location>
        <begin position="516"/>
        <end position="595"/>
    </location>
</feature>
<dbReference type="PANTHER" id="PTHR24346:SF76">
    <property type="entry name" value="NON-SPECIFIC SERINE_THREONINE PROTEIN KINASE"/>
    <property type="match status" value="1"/>
</dbReference>
<evidence type="ECO:0000256" key="1">
    <source>
        <dbReference type="ARBA" id="ARBA00022741"/>
    </source>
</evidence>
<evidence type="ECO:0000259" key="5">
    <source>
        <dbReference type="PROSITE" id="PS50011"/>
    </source>
</evidence>
<evidence type="ECO:0000256" key="2">
    <source>
        <dbReference type="ARBA" id="ARBA00022840"/>
    </source>
</evidence>
<feature type="compositionally biased region" description="Low complexity" evidence="4">
    <location>
        <begin position="550"/>
        <end position="561"/>
    </location>
</feature>
<dbReference type="InterPro" id="IPR000719">
    <property type="entry name" value="Prot_kinase_dom"/>
</dbReference>
<dbReference type="InterPro" id="IPR017441">
    <property type="entry name" value="Protein_kinase_ATP_BS"/>
</dbReference>
<dbReference type="HOGENOM" id="CLU_017586_0_0_1"/>
<dbReference type="PROSITE" id="PS00107">
    <property type="entry name" value="PROTEIN_KINASE_ATP"/>
    <property type="match status" value="1"/>
</dbReference>
<dbReference type="PROSITE" id="PS00108">
    <property type="entry name" value="PROTEIN_KINASE_ST"/>
    <property type="match status" value="1"/>
</dbReference>
<dbReference type="Pfam" id="PF00069">
    <property type="entry name" value="Pkinase"/>
    <property type="match status" value="2"/>
</dbReference>
<evidence type="ECO:0000256" key="4">
    <source>
        <dbReference type="SAM" id="MobiDB-lite"/>
    </source>
</evidence>
<keyword evidence="1 3" id="KW-0547">Nucleotide-binding</keyword>
<feature type="region of interest" description="Disordered" evidence="4">
    <location>
        <begin position="660"/>
        <end position="680"/>
    </location>
</feature>
<feature type="compositionally biased region" description="Low complexity" evidence="4">
    <location>
        <begin position="459"/>
        <end position="472"/>
    </location>
</feature>
<name>A0A0C3S4I1_PHLG1</name>
<dbReference type="GO" id="GO:0005524">
    <property type="term" value="F:ATP binding"/>
    <property type="evidence" value="ECO:0007669"/>
    <property type="project" value="UniProtKB-UniRule"/>
</dbReference>
<organism evidence="6 7">
    <name type="scientific">Phlebiopsis gigantea (strain 11061_1 CR5-6)</name>
    <name type="common">White-rot fungus</name>
    <name type="synonym">Peniophora gigantea</name>
    <dbReference type="NCBI Taxonomy" id="745531"/>
    <lineage>
        <taxon>Eukaryota</taxon>
        <taxon>Fungi</taxon>
        <taxon>Dikarya</taxon>
        <taxon>Basidiomycota</taxon>
        <taxon>Agaricomycotina</taxon>
        <taxon>Agaricomycetes</taxon>
        <taxon>Polyporales</taxon>
        <taxon>Phanerochaetaceae</taxon>
        <taxon>Phlebiopsis</taxon>
    </lineage>
</organism>
<dbReference type="GO" id="GO:0000226">
    <property type="term" value="P:microtubule cytoskeleton organization"/>
    <property type="evidence" value="ECO:0007669"/>
    <property type="project" value="TreeGrafter"/>
</dbReference>
<dbReference type="Gene3D" id="1.10.510.10">
    <property type="entry name" value="Transferase(Phosphotransferase) domain 1"/>
    <property type="match status" value="2"/>
</dbReference>
<dbReference type="PANTHER" id="PTHR24346">
    <property type="entry name" value="MAP/MICROTUBULE AFFINITY-REGULATING KINASE"/>
    <property type="match status" value="1"/>
</dbReference>
<dbReference type="SMART" id="SM00220">
    <property type="entry name" value="S_TKc"/>
    <property type="match status" value="1"/>
</dbReference>
<dbReference type="AlphaFoldDB" id="A0A0C3S4I1"/>
<keyword evidence="7" id="KW-1185">Reference proteome</keyword>
<dbReference type="GO" id="GO:0005737">
    <property type="term" value="C:cytoplasm"/>
    <property type="evidence" value="ECO:0007669"/>
    <property type="project" value="TreeGrafter"/>
</dbReference>
<accession>A0A0C3S4I1</accession>
<dbReference type="GO" id="GO:0035556">
    <property type="term" value="P:intracellular signal transduction"/>
    <property type="evidence" value="ECO:0007669"/>
    <property type="project" value="TreeGrafter"/>
</dbReference>
<dbReference type="PROSITE" id="PS50011">
    <property type="entry name" value="PROTEIN_KINASE_DOM"/>
    <property type="match status" value="1"/>
</dbReference>
<evidence type="ECO:0000313" key="6">
    <source>
        <dbReference type="EMBL" id="KIP02985.1"/>
    </source>
</evidence>
<feature type="compositionally biased region" description="Basic residues" evidence="4">
    <location>
        <begin position="292"/>
        <end position="303"/>
    </location>
</feature>
<feature type="region of interest" description="Disordered" evidence="4">
    <location>
        <begin position="249"/>
        <end position="314"/>
    </location>
</feature>
<feature type="domain" description="Protein kinase" evidence="5">
    <location>
        <begin position="96"/>
        <end position="417"/>
    </location>
</feature>
<dbReference type="Proteomes" id="UP000053257">
    <property type="component" value="Unassembled WGS sequence"/>
</dbReference>
<evidence type="ECO:0000256" key="3">
    <source>
        <dbReference type="PROSITE-ProRule" id="PRU10141"/>
    </source>
</evidence>
<dbReference type="GO" id="GO:0004674">
    <property type="term" value="F:protein serine/threonine kinase activity"/>
    <property type="evidence" value="ECO:0007669"/>
    <property type="project" value="TreeGrafter"/>
</dbReference>
<feature type="region of interest" description="Disordered" evidence="4">
    <location>
        <begin position="427"/>
        <end position="480"/>
    </location>
</feature>
<dbReference type="InterPro" id="IPR011009">
    <property type="entry name" value="Kinase-like_dom_sf"/>
</dbReference>
<gene>
    <name evidence="6" type="ORF">PHLGIDRAFT_499534</name>
</gene>
<feature type="compositionally biased region" description="Low complexity" evidence="4">
    <location>
        <begin position="516"/>
        <end position="537"/>
    </location>
</feature>
<protein>
    <recommendedName>
        <fullName evidence="5">Protein kinase domain-containing protein</fullName>
    </recommendedName>
</protein>
<sequence length="701" mass="75582">MRLFGLPEEVDEQDVGQKISDEFFLSPMHAFKSSSAPDPAADPFFSPSYSSPLVSQSDFAETDLSASPAALFLSAFSPTVAPASLPDAEGEVVAGYVLGPVIGHGGFAIVRSAASPQGGTVAVKIVRRADLDKQANPERARAALDHEAAVWASLSHEHILPLFTSSHTPYADFFVTLYCPAGSLYDILKRDGRPALPQDEAGRMFRQVVKGLRYMHEVAEVVHRDLKLENVLVDEMGMCRIGDFGMAKRIGESDGDDEDRPTPRVGRAQTVRQKRPANRQALHNGLTPHMSLLRHHSGPRHRNSSPLPGAAEASQTQVYAAGSLPYAAPELLTSSSSRHALTAQDMWALGVMLYVLLTGRLPFADSFEPRLQMKILAGNFDMPEGIGRGAERVLLGCLESSVENRWTIEMVDEVAWGIGWGDAGDEAPCPTDALPPVRSSRSHSRASVPEHAVVDDNEPNSPSSDRPTPSRSRSGRSRSRASVAFHPYQHDQHFPSHVLDPSVSGMHSAILRSVSTSSSSSNCFSPVSPPQSAVPSHSSERGRSRGFTARTLLSPSRSRSPPKTPITPVDVATALAARGRKPSRAATSASPLEPRRLQHLPENVVVEDDWLASPMGDERRMTRSASRDMLARAHADLARAESVPPHSLCSMPWSVQSFPGAGTGTATPGSMRAQAARSRSVGFDLVDRAASRRMGRPCGEN</sequence>
<dbReference type="OrthoDB" id="4062651at2759"/>
<keyword evidence="2 3" id="KW-0067">ATP-binding</keyword>
<evidence type="ECO:0000313" key="7">
    <source>
        <dbReference type="Proteomes" id="UP000053257"/>
    </source>
</evidence>
<proteinExistence type="predicted"/>